<dbReference type="InterPro" id="IPR003137">
    <property type="entry name" value="PA_domain"/>
</dbReference>
<dbReference type="GO" id="GO:0005615">
    <property type="term" value="C:extracellular space"/>
    <property type="evidence" value="ECO:0007669"/>
    <property type="project" value="InterPro"/>
</dbReference>
<feature type="chain" id="PRO_5013692947" description="Peptidase" evidence="12">
    <location>
        <begin position="24"/>
        <end position="898"/>
    </location>
</feature>
<dbReference type="GO" id="GO:0006508">
    <property type="term" value="P:proteolysis"/>
    <property type="evidence" value="ECO:0007669"/>
    <property type="project" value="UniProtKB-KW"/>
</dbReference>
<keyword evidence="9" id="KW-0862">Zinc</keyword>
<dbReference type="SUPFAM" id="SSF52025">
    <property type="entry name" value="PA domain"/>
    <property type="match status" value="1"/>
</dbReference>
<keyword evidence="7 12" id="KW-0732">Signal</keyword>
<evidence type="ECO:0000259" key="14">
    <source>
        <dbReference type="Pfam" id="PF18962"/>
    </source>
</evidence>
<name>A0A2G1VWE6_9FLAO</name>
<dbReference type="OrthoDB" id="5377264at2"/>
<dbReference type="InterPro" id="IPR026444">
    <property type="entry name" value="Secre_tail"/>
</dbReference>
<feature type="signal peptide" evidence="12">
    <location>
        <begin position="1"/>
        <end position="23"/>
    </location>
</feature>
<keyword evidence="6" id="KW-0479">Metal-binding</keyword>
<evidence type="ECO:0000256" key="1">
    <source>
        <dbReference type="ARBA" id="ARBA00001947"/>
    </source>
</evidence>
<keyword evidence="16" id="KW-1185">Reference proteome</keyword>
<dbReference type="EMBL" id="NQXA01000001">
    <property type="protein sequence ID" value="PHQ31075.1"/>
    <property type="molecule type" value="Genomic_DNA"/>
</dbReference>
<evidence type="ECO:0000256" key="8">
    <source>
        <dbReference type="ARBA" id="ARBA00022801"/>
    </source>
</evidence>
<keyword evidence="8" id="KW-0378">Hydrolase</keyword>
<evidence type="ECO:0000256" key="9">
    <source>
        <dbReference type="ARBA" id="ARBA00022833"/>
    </source>
</evidence>
<dbReference type="Proteomes" id="UP000229433">
    <property type="component" value="Unassembled WGS sequence"/>
</dbReference>
<comment type="cofactor">
    <cofactor evidence="1">
        <name>Zn(2+)</name>
        <dbReference type="ChEBI" id="CHEBI:29105"/>
    </cofactor>
</comment>
<keyword evidence="4" id="KW-0964">Secreted</keyword>
<comment type="similarity">
    <text evidence="3">Belongs to the peptidase M36 family.</text>
</comment>
<evidence type="ECO:0000313" key="15">
    <source>
        <dbReference type="EMBL" id="PHQ31075.1"/>
    </source>
</evidence>
<evidence type="ECO:0000256" key="10">
    <source>
        <dbReference type="ARBA" id="ARBA00023049"/>
    </source>
</evidence>
<evidence type="ECO:0000256" key="6">
    <source>
        <dbReference type="ARBA" id="ARBA00022723"/>
    </source>
</evidence>
<evidence type="ECO:0000313" key="16">
    <source>
        <dbReference type="Proteomes" id="UP000229433"/>
    </source>
</evidence>
<evidence type="ECO:0000256" key="7">
    <source>
        <dbReference type="ARBA" id="ARBA00022729"/>
    </source>
</evidence>
<evidence type="ECO:0000256" key="2">
    <source>
        <dbReference type="ARBA" id="ARBA00004613"/>
    </source>
</evidence>
<dbReference type="NCBIfam" id="TIGR04183">
    <property type="entry name" value="Por_Secre_tail"/>
    <property type="match status" value="1"/>
</dbReference>
<dbReference type="Pfam" id="PF02128">
    <property type="entry name" value="Peptidase_M36"/>
    <property type="match status" value="1"/>
</dbReference>
<dbReference type="AlphaFoldDB" id="A0A2G1VWE6"/>
<dbReference type="Gene3D" id="3.50.30.30">
    <property type="match status" value="1"/>
</dbReference>
<dbReference type="RefSeq" id="WP_099644615.1">
    <property type="nucleotide sequence ID" value="NZ_KZ319287.1"/>
</dbReference>
<dbReference type="Gene3D" id="1.10.390.10">
    <property type="entry name" value="Neutral Protease Domain 2"/>
    <property type="match status" value="1"/>
</dbReference>
<comment type="caution">
    <text evidence="15">The sequence shown here is derived from an EMBL/GenBank/DDBJ whole genome shotgun (WGS) entry which is preliminary data.</text>
</comment>
<dbReference type="Pfam" id="PF02225">
    <property type="entry name" value="PA"/>
    <property type="match status" value="1"/>
</dbReference>
<dbReference type="NCBIfam" id="NF038113">
    <property type="entry name" value="T9SSA_dep_M36"/>
    <property type="match status" value="1"/>
</dbReference>
<dbReference type="SUPFAM" id="SSF55486">
    <property type="entry name" value="Metalloproteases ('zincins'), catalytic domain"/>
    <property type="match status" value="1"/>
</dbReference>
<dbReference type="PANTHER" id="PTHR33478">
    <property type="entry name" value="EXTRACELLULAR METALLOPROTEINASE MEP"/>
    <property type="match status" value="1"/>
</dbReference>
<dbReference type="InterPro" id="IPR050371">
    <property type="entry name" value="Fungal_virulence_M36"/>
</dbReference>
<evidence type="ECO:0000256" key="12">
    <source>
        <dbReference type="SAM" id="SignalP"/>
    </source>
</evidence>
<dbReference type="CDD" id="cd09596">
    <property type="entry name" value="M36"/>
    <property type="match status" value="1"/>
</dbReference>
<keyword evidence="5" id="KW-0645">Protease</keyword>
<protein>
    <recommendedName>
        <fullName evidence="17">Peptidase</fullName>
    </recommendedName>
</protein>
<organism evidence="15 16">
    <name type="scientific">Leeuwenhoekiella nanhaiensis</name>
    <dbReference type="NCBI Taxonomy" id="1655491"/>
    <lineage>
        <taxon>Bacteria</taxon>
        <taxon>Pseudomonadati</taxon>
        <taxon>Bacteroidota</taxon>
        <taxon>Flavobacteriia</taxon>
        <taxon>Flavobacteriales</taxon>
        <taxon>Flavobacteriaceae</taxon>
        <taxon>Leeuwenhoekiella</taxon>
    </lineage>
</organism>
<evidence type="ECO:0000256" key="5">
    <source>
        <dbReference type="ARBA" id="ARBA00022670"/>
    </source>
</evidence>
<dbReference type="GO" id="GO:0004222">
    <property type="term" value="F:metalloendopeptidase activity"/>
    <property type="evidence" value="ECO:0007669"/>
    <property type="project" value="InterPro"/>
</dbReference>
<evidence type="ECO:0000256" key="4">
    <source>
        <dbReference type="ARBA" id="ARBA00022525"/>
    </source>
</evidence>
<dbReference type="GO" id="GO:0008270">
    <property type="term" value="F:zinc ion binding"/>
    <property type="evidence" value="ECO:0007669"/>
    <property type="project" value="InterPro"/>
</dbReference>
<dbReference type="CDD" id="cd04818">
    <property type="entry name" value="PA_subtilisin_1"/>
    <property type="match status" value="1"/>
</dbReference>
<dbReference type="Gene3D" id="3.10.170.10">
    <property type="match status" value="1"/>
</dbReference>
<dbReference type="Pfam" id="PF18962">
    <property type="entry name" value="Por_Secre_tail"/>
    <property type="match status" value="1"/>
</dbReference>
<evidence type="ECO:0008006" key="17">
    <source>
        <dbReference type="Google" id="ProtNLM"/>
    </source>
</evidence>
<dbReference type="InterPro" id="IPR027268">
    <property type="entry name" value="Peptidase_M4/M1_CTD_sf"/>
</dbReference>
<keyword evidence="11" id="KW-0865">Zymogen</keyword>
<feature type="domain" description="PA" evidence="13">
    <location>
        <begin position="476"/>
        <end position="551"/>
    </location>
</feature>
<evidence type="ECO:0000256" key="11">
    <source>
        <dbReference type="ARBA" id="ARBA00023145"/>
    </source>
</evidence>
<accession>A0A2G1VWE6</accession>
<proteinExistence type="inferred from homology"/>
<evidence type="ECO:0000256" key="3">
    <source>
        <dbReference type="ARBA" id="ARBA00006006"/>
    </source>
</evidence>
<dbReference type="InterPro" id="IPR001842">
    <property type="entry name" value="Peptidase_M36"/>
</dbReference>
<sequence length="898" mass="97485">MKKNYLYLLILIGTVLYASYSHAQTKDYKSIIDNHLKKNQGKNNSKDVEWQIVSYSTAANGLVQVFGQQIHQGLPVFKAVSSYTLKNKEVVYAIDSYVQTTSTKKTITTDRGVVAAIKSASNQLRLGSAKKLEILDQVENKSYKLSPSGISLDPITAQKVFFASDNSSLKLAYTINIHTPDGKHWWSALIDAGTGNLLNLNDHLLTCNFGNHTAHHSDKNNSRKLSLNTSKSSNANSLLAGERYLVFPLPLESPAEGNQQVVTEPQNLTASPFGWHDDDGEEGADYTITRGNNVYAFLLEPDFSIGDSPNGGADLNFDFPFAADSQPQEYTDASLTNLFFINNKVHDILYFYGFDEAGGNFQANNYGRGRTEVVNGNTETIGDGDPVFASGQDINGFNNATFGTDPDGDIAIMRMFLWSAVGDAGQPLTISSPAALAGPYTGYPADFGPSLPQAAINAALVLGRDDNSGESADAFDGCDPLTNASALNNKIAVFRRGGCNFTEKVILAQNAGALAVIIVNNVDDPIIQMGGSDPEITIPSIMISKADGDQIIEALRASTTINGSLFDVGPYRKDGSLDNVIIVHEYGHGVSMRLTGGPDTVDCLETCTRRDDDGNCIAITYTEQMGEGWSDYLGLLLTMQDSDTPEQSRPIGNYVVQGENETIGIRPFPYSTDLSVNPVTYGDTNDNTQFSAPHGVGSVWASMLWDLTWDLIDIYGFTNDVYLSEGGNTISLKLVMQAMKMQPCQPGFVDGRDAILAADEVLYDGKHACLIWKAFARRGLGVNASQGEATSRLDQIENFDVPEEFQGNCTLSLGEIEDIGEAFFLFPNPSRGQVNVFINGNFGEGNITVFDLSGRKVLTQKHVLSDQIEINTSSLSQGVYILQVKNDKVSASRKLIIN</sequence>
<dbReference type="InterPro" id="IPR046450">
    <property type="entry name" value="PA_dom_sf"/>
</dbReference>
<dbReference type="PANTHER" id="PTHR33478:SF1">
    <property type="entry name" value="EXTRACELLULAR METALLOPROTEINASE MEP"/>
    <property type="match status" value="1"/>
</dbReference>
<comment type="subcellular location">
    <subcellularLocation>
        <location evidence="2">Secreted</location>
    </subcellularLocation>
</comment>
<gene>
    <name evidence="15" type="ORF">CJ305_02295</name>
</gene>
<evidence type="ECO:0000259" key="13">
    <source>
        <dbReference type="Pfam" id="PF02225"/>
    </source>
</evidence>
<keyword evidence="10" id="KW-0482">Metalloprotease</keyword>
<feature type="domain" description="Secretion system C-terminal sorting" evidence="14">
    <location>
        <begin position="825"/>
        <end position="897"/>
    </location>
</feature>
<reference evidence="15 16" key="1">
    <citation type="submission" date="2017-08" db="EMBL/GenBank/DDBJ databases">
        <title>The whole genome shortgun sequences of strain Leeuwenhoekiella nanhaiensis G18 from the South China Sea.</title>
        <authorList>
            <person name="Liu Q."/>
        </authorList>
    </citation>
    <scope>NUCLEOTIDE SEQUENCE [LARGE SCALE GENOMIC DNA]</scope>
    <source>
        <strain evidence="15 16">G18</strain>
    </source>
</reference>